<proteinExistence type="predicted"/>
<sequence>MRLAVTVCSFLVFSSLLVQIASADVDLKARGEKSLKCAACSLTVAGLKEAWQRTSTKKHLDIDMRSRIDPSGKRLGKKVPYLESEVRYHEVAEDACDARPSARYLVLKEGALRFSSLNETETEAESVRSFLLGQLQSNDDTATADDVDEEEVKKRLTVVTKKVETEERGFSKRHCEGLMEEYEMKLVNFMSKHGEEAVPRMEEKLCYKWSADCVEGGKAKKGKKKQR</sequence>
<name>A0A7S3G319_9EUKA</name>
<feature type="domain" description="DUF3456" evidence="2">
    <location>
        <begin position="36"/>
        <end position="213"/>
    </location>
</feature>
<dbReference type="Pfam" id="PF11938">
    <property type="entry name" value="DUF3456"/>
    <property type="match status" value="1"/>
</dbReference>
<organism evidence="3">
    <name type="scientific">Palpitomonas bilix</name>
    <dbReference type="NCBI Taxonomy" id="652834"/>
    <lineage>
        <taxon>Eukaryota</taxon>
        <taxon>Eukaryota incertae sedis</taxon>
    </lineage>
</organism>
<keyword evidence="1" id="KW-0732">Signal</keyword>
<feature type="signal peptide" evidence="1">
    <location>
        <begin position="1"/>
        <end position="23"/>
    </location>
</feature>
<evidence type="ECO:0000313" key="3">
    <source>
        <dbReference type="EMBL" id="CAE0241216.1"/>
    </source>
</evidence>
<dbReference type="InterPro" id="IPR021852">
    <property type="entry name" value="DUF3456"/>
</dbReference>
<dbReference type="InterPro" id="IPR042415">
    <property type="entry name" value="CNPY"/>
</dbReference>
<dbReference type="AlphaFoldDB" id="A0A7S3G319"/>
<dbReference type="PANTHER" id="PTHR13341:SF2">
    <property type="entry name" value="PROTEIN SEELE"/>
    <property type="match status" value="1"/>
</dbReference>
<accession>A0A7S3G319</accession>
<feature type="chain" id="PRO_5031076631" description="DUF3456 domain-containing protein" evidence="1">
    <location>
        <begin position="24"/>
        <end position="227"/>
    </location>
</feature>
<protein>
    <recommendedName>
        <fullName evidence="2">DUF3456 domain-containing protein</fullName>
    </recommendedName>
</protein>
<gene>
    <name evidence="3" type="ORF">PBIL07802_LOCUS3378</name>
</gene>
<dbReference type="PANTHER" id="PTHR13341">
    <property type="entry name" value="MIR-INTERACTING SAPOSIN-LIKE PROTEIN"/>
    <property type="match status" value="1"/>
</dbReference>
<dbReference type="GO" id="GO:0005783">
    <property type="term" value="C:endoplasmic reticulum"/>
    <property type="evidence" value="ECO:0007669"/>
    <property type="project" value="TreeGrafter"/>
</dbReference>
<dbReference type="EMBL" id="HBIB01005613">
    <property type="protein sequence ID" value="CAE0241216.1"/>
    <property type="molecule type" value="Transcribed_RNA"/>
</dbReference>
<evidence type="ECO:0000259" key="2">
    <source>
        <dbReference type="Pfam" id="PF11938"/>
    </source>
</evidence>
<reference evidence="3" key="1">
    <citation type="submission" date="2021-01" db="EMBL/GenBank/DDBJ databases">
        <authorList>
            <person name="Corre E."/>
            <person name="Pelletier E."/>
            <person name="Niang G."/>
            <person name="Scheremetjew M."/>
            <person name="Finn R."/>
            <person name="Kale V."/>
            <person name="Holt S."/>
            <person name="Cochrane G."/>
            <person name="Meng A."/>
            <person name="Brown T."/>
            <person name="Cohen L."/>
        </authorList>
    </citation>
    <scope>NUCLEOTIDE SEQUENCE</scope>
    <source>
        <strain evidence="3">NIES-2562</strain>
    </source>
</reference>
<evidence type="ECO:0000256" key="1">
    <source>
        <dbReference type="SAM" id="SignalP"/>
    </source>
</evidence>